<dbReference type="PANTHER" id="PTHR30474">
    <property type="entry name" value="CELL CYCLE PROTEIN"/>
    <property type="match status" value="1"/>
</dbReference>
<evidence type="ECO:0000256" key="6">
    <source>
        <dbReference type="SAM" id="Phobius"/>
    </source>
</evidence>
<dbReference type="PANTHER" id="PTHR30474:SF1">
    <property type="entry name" value="PEPTIDOGLYCAN GLYCOSYLTRANSFERASE MRDB"/>
    <property type="match status" value="1"/>
</dbReference>
<evidence type="ECO:0000256" key="2">
    <source>
        <dbReference type="ARBA" id="ARBA00022692"/>
    </source>
</evidence>
<comment type="subcellular location">
    <subcellularLocation>
        <location evidence="1">Membrane</location>
        <topology evidence="1">Multi-pass membrane protein</topology>
    </subcellularLocation>
</comment>
<evidence type="ECO:0000256" key="5">
    <source>
        <dbReference type="ARBA" id="ARBA00023136"/>
    </source>
</evidence>
<evidence type="ECO:0000313" key="8">
    <source>
        <dbReference type="Proteomes" id="UP001260980"/>
    </source>
</evidence>
<keyword evidence="5 6" id="KW-0472">Membrane</keyword>
<feature type="transmembrane region" description="Helical" evidence="6">
    <location>
        <begin position="12"/>
        <end position="31"/>
    </location>
</feature>
<evidence type="ECO:0000256" key="4">
    <source>
        <dbReference type="ARBA" id="ARBA00022989"/>
    </source>
</evidence>
<sequence>MLLRARKVDPIIITLMLCFMALSTIVIYSATNNTKFAGLHMNNLIMFAVMFVPMLFLAVLDYRGIVRHLSVILYIIGILLLIFVMFKGMNINGSQRWINLHYMEFQPSELAKVFVILLLGKMLEKRNGEYLRLFQDVLPMIVVMGIPCLIVMNQPDLGTSIVLLPSFHNQVLQLAQAIHFNQRWSLLGKLLHRAVR</sequence>
<feature type="transmembrane region" description="Helical" evidence="6">
    <location>
        <begin position="43"/>
        <end position="62"/>
    </location>
</feature>
<reference evidence="7 8" key="1">
    <citation type="submission" date="2023-10" db="EMBL/GenBank/DDBJ databases">
        <title>Paenibacillus strain PFR10 Genome sequencing and assembly.</title>
        <authorList>
            <person name="Kim I."/>
        </authorList>
    </citation>
    <scope>NUCLEOTIDE SEQUENCE [LARGE SCALE GENOMIC DNA]</scope>
    <source>
        <strain evidence="7 8">PFR10</strain>
    </source>
</reference>
<dbReference type="RefSeq" id="WP_315956169.1">
    <property type="nucleotide sequence ID" value="NZ_JAWCUD010000024.1"/>
</dbReference>
<dbReference type="EMBL" id="JAWCUD010000024">
    <property type="protein sequence ID" value="MDU0206374.1"/>
    <property type="molecule type" value="Genomic_DNA"/>
</dbReference>
<gene>
    <name evidence="7" type="ORF">RQP52_35485</name>
</gene>
<evidence type="ECO:0000313" key="7">
    <source>
        <dbReference type="EMBL" id="MDU0206374.1"/>
    </source>
</evidence>
<keyword evidence="8" id="KW-1185">Reference proteome</keyword>
<keyword evidence="3" id="KW-0133">Cell shape</keyword>
<evidence type="ECO:0000256" key="3">
    <source>
        <dbReference type="ARBA" id="ARBA00022960"/>
    </source>
</evidence>
<comment type="caution">
    <text evidence="7">The sequence shown here is derived from an EMBL/GenBank/DDBJ whole genome shotgun (WGS) entry which is preliminary data.</text>
</comment>
<evidence type="ECO:0000256" key="1">
    <source>
        <dbReference type="ARBA" id="ARBA00004141"/>
    </source>
</evidence>
<dbReference type="Proteomes" id="UP001260980">
    <property type="component" value="Unassembled WGS sequence"/>
</dbReference>
<name>A0ABU3RQ08_9BACL</name>
<proteinExistence type="predicted"/>
<dbReference type="Pfam" id="PF01098">
    <property type="entry name" value="FTSW_RODA_SPOVE"/>
    <property type="match status" value="1"/>
</dbReference>
<dbReference type="InterPro" id="IPR001182">
    <property type="entry name" value="FtsW/RodA"/>
</dbReference>
<protein>
    <submittedName>
        <fullName evidence="7">FtsW/RodA/SpoVE family cell cycle protein</fullName>
    </submittedName>
</protein>
<organism evidence="7 8">
    <name type="scientific">Paenibacillus violae</name>
    <dbReference type="NCBI Taxonomy" id="3077234"/>
    <lineage>
        <taxon>Bacteria</taxon>
        <taxon>Bacillati</taxon>
        <taxon>Bacillota</taxon>
        <taxon>Bacilli</taxon>
        <taxon>Bacillales</taxon>
        <taxon>Paenibacillaceae</taxon>
        <taxon>Paenibacillus</taxon>
    </lineage>
</organism>
<keyword evidence="2 6" id="KW-0812">Transmembrane</keyword>
<accession>A0ABU3RQ08</accession>
<keyword evidence="4 6" id="KW-1133">Transmembrane helix</keyword>
<feature type="transmembrane region" description="Helical" evidence="6">
    <location>
        <begin position="69"/>
        <end position="86"/>
    </location>
</feature>